<proteinExistence type="predicted"/>
<evidence type="ECO:0000313" key="1">
    <source>
        <dbReference type="EMBL" id="KPM47474.1"/>
    </source>
</evidence>
<dbReference type="AlphaFoldDB" id="A0A0P7BJS3"/>
<gene>
    <name evidence="1" type="ORF">AFM12_13255</name>
</gene>
<sequence length="220" mass="25676">MKQLIPLLVFSAFFWSCSTKSKEASTREPRLSHEARFTTFNIEDFSAVKINVDLGRLKLTLRQYDHPKMEVHKSYQKYVRFEPKGDTLLIYTENTPKSTEDLEVKKYINLFLPKLNYLETSVSRVTLESFDTPRLSVVNNSSALRLYDCRIKDLRIENQGLSNIQLDGNNYVETIYLKNNEKSHLNSDAMVLKTFTLESETLDNLNFTNVPENGFIWRKD</sequence>
<dbReference type="Proteomes" id="UP000050454">
    <property type="component" value="Unassembled WGS sequence"/>
</dbReference>
<protein>
    <submittedName>
        <fullName evidence="1">Uncharacterized protein</fullName>
    </submittedName>
</protein>
<dbReference type="Gene3D" id="2.160.20.120">
    <property type="match status" value="1"/>
</dbReference>
<dbReference type="RefSeq" id="WP_055149023.1">
    <property type="nucleotide sequence ID" value="NZ_JXSZ01000010.1"/>
</dbReference>
<accession>A0A0P7BJS3</accession>
<reference evidence="1" key="1">
    <citation type="submission" date="2015-07" db="EMBL/GenBank/DDBJ databases">
        <title>The draft genome sequence of Leadbetterella sp. JN14-9.</title>
        <authorList>
            <person name="Liu Y."/>
            <person name="Du J."/>
            <person name="Shao Z."/>
        </authorList>
    </citation>
    <scope>NUCLEOTIDE SEQUENCE [LARGE SCALE GENOMIC DNA]</scope>
    <source>
        <strain evidence="1">JN14-9</strain>
    </source>
</reference>
<organism evidence="1 2">
    <name type="scientific">Jiulongibacter sediminis</name>
    <dbReference type="NCBI Taxonomy" id="1605367"/>
    <lineage>
        <taxon>Bacteria</taxon>
        <taxon>Pseudomonadati</taxon>
        <taxon>Bacteroidota</taxon>
        <taxon>Cytophagia</taxon>
        <taxon>Cytophagales</taxon>
        <taxon>Leadbetterellaceae</taxon>
        <taxon>Jiulongibacter</taxon>
    </lineage>
</organism>
<name>A0A0P7BJS3_9BACT</name>
<dbReference type="STRING" id="1605367.AFM12_13255"/>
<comment type="caution">
    <text evidence="1">The sequence shown here is derived from an EMBL/GenBank/DDBJ whole genome shotgun (WGS) entry which is preliminary data.</text>
</comment>
<evidence type="ECO:0000313" key="2">
    <source>
        <dbReference type="Proteomes" id="UP000050454"/>
    </source>
</evidence>
<dbReference type="EMBL" id="LGTQ01000010">
    <property type="protein sequence ID" value="KPM47474.1"/>
    <property type="molecule type" value="Genomic_DNA"/>
</dbReference>
<dbReference type="OrthoDB" id="944625at2"/>
<keyword evidence="2" id="KW-1185">Reference proteome</keyword>